<evidence type="ECO:0000256" key="4">
    <source>
        <dbReference type="SAM" id="MobiDB-lite"/>
    </source>
</evidence>
<name>A0ABY3W843_9MICC</name>
<organism evidence="6 7">
    <name type="scientific">Arthrobacter sulfonylureivorans</name>
    <dbReference type="NCBI Taxonomy" id="2486855"/>
    <lineage>
        <taxon>Bacteria</taxon>
        <taxon>Bacillati</taxon>
        <taxon>Actinomycetota</taxon>
        <taxon>Actinomycetes</taxon>
        <taxon>Micrococcales</taxon>
        <taxon>Micrococcaceae</taxon>
        <taxon>Arthrobacter</taxon>
    </lineage>
</organism>
<accession>A0ABY3W843</accession>
<protein>
    <submittedName>
        <fullName evidence="6">TlyA family RNA methyltransferase</fullName>
    </submittedName>
</protein>
<dbReference type="PIRSF" id="PIRSF005578">
    <property type="entry name" value="TlyA"/>
    <property type="match status" value="1"/>
</dbReference>
<feature type="domain" description="RNA-binding S4" evidence="5">
    <location>
        <begin position="2"/>
        <end position="68"/>
    </location>
</feature>
<dbReference type="Proteomes" id="UP000829069">
    <property type="component" value="Chromosome"/>
</dbReference>
<dbReference type="Gene3D" id="3.10.290.10">
    <property type="entry name" value="RNA-binding S4 domain"/>
    <property type="match status" value="1"/>
</dbReference>
<dbReference type="CDD" id="cd00165">
    <property type="entry name" value="S4"/>
    <property type="match status" value="1"/>
</dbReference>
<feature type="compositionally biased region" description="Basic and acidic residues" evidence="4">
    <location>
        <begin position="279"/>
        <end position="290"/>
    </location>
</feature>
<evidence type="ECO:0000256" key="3">
    <source>
        <dbReference type="PROSITE-ProRule" id="PRU00182"/>
    </source>
</evidence>
<dbReference type="InterPro" id="IPR036986">
    <property type="entry name" value="S4_RNA-bd_sf"/>
</dbReference>
<dbReference type="GO" id="GO:0008168">
    <property type="term" value="F:methyltransferase activity"/>
    <property type="evidence" value="ECO:0007669"/>
    <property type="project" value="UniProtKB-KW"/>
</dbReference>
<evidence type="ECO:0000313" key="6">
    <source>
        <dbReference type="EMBL" id="UNK44738.1"/>
    </source>
</evidence>
<evidence type="ECO:0000259" key="5">
    <source>
        <dbReference type="SMART" id="SM00363"/>
    </source>
</evidence>
<proteinExistence type="inferred from homology"/>
<evidence type="ECO:0000256" key="1">
    <source>
        <dbReference type="ARBA" id="ARBA00022884"/>
    </source>
</evidence>
<dbReference type="Pfam" id="PF01479">
    <property type="entry name" value="S4"/>
    <property type="match status" value="1"/>
</dbReference>
<dbReference type="RefSeq" id="WP_241913120.1">
    <property type="nucleotide sequence ID" value="NZ_CP093326.1"/>
</dbReference>
<dbReference type="PROSITE" id="PS50889">
    <property type="entry name" value="S4"/>
    <property type="match status" value="1"/>
</dbReference>
<sequence>MPRLDQELVSRGLARSRTHAAKLIAAGRVSRAGTVLTKASAAVGPGEPLDVAPDSGPDYVSRAGHKLAGALAAFPSVDPVGLRCLDAGASTGGFTDVLLRSGAREVVAVDVGHGQLVDQIRTDSRVRVFEGMNVRYLEAREIGGPVDLTVADLSFISLTLVVEALANATRPNGNLLLMVKPQFEVGRERLARTGVVSSEAERFRAVGNVVSSALEAGLQVRGLAASPLPGQDGNVEYFLWISVPPGKPERRTGSVLEGEVGAAMANFPHVSSQSPDQIDEPRGQEPGVER</sequence>
<dbReference type="CDD" id="cd02440">
    <property type="entry name" value="AdoMet_MTases"/>
    <property type="match status" value="1"/>
</dbReference>
<feature type="region of interest" description="Disordered" evidence="4">
    <location>
        <begin position="265"/>
        <end position="290"/>
    </location>
</feature>
<keyword evidence="1 3" id="KW-0694">RNA-binding</keyword>
<dbReference type="SMART" id="SM00363">
    <property type="entry name" value="S4"/>
    <property type="match status" value="1"/>
</dbReference>
<keyword evidence="6" id="KW-0489">Methyltransferase</keyword>
<dbReference type="InterPro" id="IPR002942">
    <property type="entry name" value="S4_RNA-bd"/>
</dbReference>
<dbReference type="InterPro" id="IPR029063">
    <property type="entry name" value="SAM-dependent_MTases_sf"/>
</dbReference>
<dbReference type="PANTHER" id="PTHR32319">
    <property type="entry name" value="BACTERIAL HEMOLYSIN-LIKE PROTEIN"/>
    <property type="match status" value="1"/>
</dbReference>
<gene>
    <name evidence="6" type="ORF">MNQ99_12235</name>
</gene>
<dbReference type="InterPro" id="IPR047048">
    <property type="entry name" value="TlyA"/>
</dbReference>
<keyword evidence="6" id="KW-0808">Transferase</keyword>
<comment type="similarity">
    <text evidence="2">Belongs to the TlyA family.</text>
</comment>
<dbReference type="Gene3D" id="3.40.50.150">
    <property type="entry name" value="Vaccinia Virus protein VP39"/>
    <property type="match status" value="1"/>
</dbReference>
<dbReference type="PANTHER" id="PTHR32319:SF0">
    <property type="entry name" value="BACTERIAL HEMOLYSIN-LIKE PROTEIN"/>
    <property type="match status" value="1"/>
</dbReference>
<dbReference type="EMBL" id="CP093326">
    <property type="protein sequence ID" value="UNK44738.1"/>
    <property type="molecule type" value="Genomic_DNA"/>
</dbReference>
<dbReference type="Pfam" id="PF01728">
    <property type="entry name" value="FtsJ"/>
    <property type="match status" value="1"/>
</dbReference>
<keyword evidence="7" id="KW-1185">Reference proteome</keyword>
<evidence type="ECO:0000313" key="7">
    <source>
        <dbReference type="Proteomes" id="UP000829069"/>
    </source>
</evidence>
<dbReference type="InterPro" id="IPR004538">
    <property type="entry name" value="Hemolysin_A/TlyA"/>
</dbReference>
<dbReference type="SUPFAM" id="SSF55174">
    <property type="entry name" value="Alpha-L RNA-binding motif"/>
    <property type="match status" value="1"/>
</dbReference>
<reference evidence="6 7" key="1">
    <citation type="submission" date="2022-03" db="EMBL/GenBank/DDBJ databases">
        <title>Isotopic signatures of nitrous oxide derived from detoxification processes.</title>
        <authorList>
            <person name="Behrendt U."/>
            <person name="Buchen C."/>
            <person name="Well R."/>
            <person name="Ulrich A."/>
            <person name="Rohe L."/>
            <person name="Kolb S."/>
            <person name="Schloter M."/>
            <person name="Horn M.A."/>
            <person name="Augustin J."/>
        </authorList>
    </citation>
    <scope>NUCLEOTIDE SEQUENCE [LARGE SCALE GENOMIC DNA]</scope>
    <source>
        <strain evidence="6 7">S4-C24</strain>
    </source>
</reference>
<dbReference type="GO" id="GO:0032259">
    <property type="term" value="P:methylation"/>
    <property type="evidence" value="ECO:0007669"/>
    <property type="project" value="UniProtKB-KW"/>
</dbReference>
<dbReference type="InterPro" id="IPR002877">
    <property type="entry name" value="RNA_MeTrfase_FtsJ_dom"/>
</dbReference>
<evidence type="ECO:0000256" key="2">
    <source>
        <dbReference type="ARBA" id="ARBA00029460"/>
    </source>
</evidence>
<dbReference type="SUPFAM" id="SSF53335">
    <property type="entry name" value="S-adenosyl-L-methionine-dependent methyltransferases"/>
    <property type="match status" value="1"/>
</dbReference>